<keyword evidence="6" id="KW-1185">Reference proteome</keyword>
<dbReference type="Gene3D" id="3.20.20.80">
    <property type="entry name" value="Glycosidases"/>
    <property type="match status" value="1"/>
</dbReference>
<organism evidence="5 6">
    <name type="scientific">Elysia marginata</name>
    <dbReference type="NCBI Taxonomy" id="1093978"/>
    <lineage>
        <taxon>Eukaryota</taxon>
        <taxon>Metazoa</taxon>
        <taxon>Spiralia</taxon>
        <taxon>Lophotrochozoa</taxon>
        <taxon>Mollusca</taxon>
        <taxon>Gastropoda</taxon>
        <taxon>Heterobranchia</taxon>
        <taxon>Euthyneura</taxon>
        <taxon>Panpulmonata</taxon>
        <taxon>Sacoglossa</taxon>
        <taxon>Placobranchoidea</taxon>
        <taxon>Plakobranchidae</taxon>
        <taxon>Elysia</taxon>
    </lineage>
</organism>
<evidence type="ECO:0000256" key="3">
    <source>
        <dbReference type="ARBA" id="ARBA00023295"/>
    </source>
</evidence>
<gene>
    <name evidence="5" type="ORF">ElyMa_001347300</name>
</gene>
<evidence type="ECO:0000256" key="1">
    <source>
        <dbReference type="ARBA" id="ARBA00010838"/>
    </source>
</evidence>
<name>A0AAV4ILM0_9GAST</name>
<dbReference type="EMBL" id="BMAT01002671">
    <property type="protein sequence ID" value="GFS11414.1"/>
    <property type="molecule type" value="Genomic_DNA"/>
</dbReference>
<dbReference type="PANTHER" id="PTHR10353:SF36">
    <property type="entry name" value="LP05116P"/>
    <property type="match status" value="1"/>
</dbReference>
<dbReference type="Proteomes" id="UP000762676">
    <property type="component" value="Unassembled WGS sequence"/>
</dbReference>
<dbReference type="InterPro" id="IPR001360">
    <property type="entry name" value="Glyco_hydro_1"/>
</dbReference>
<dbReference type="GO" id="GO:0008422">
    <property type="term" value="F:beta-glucosidase activity"/>
    <property type="evidence" value="ECO:0007669"/>
    <property type="project" value="TreeGrafter"/>
</dbReference>
<keyword evidence="3" id="KW-0326">Glycosidase</keyword>
<comment type="similarity">
    <text evidence="1 4">Belongs to the glycosyl hydrolase 1 family.</text>
</comment>
<proteinExistence type="inferred from homology"/>
<dbReference type="Pfam" id="PF00232">
    <property type="entry name" value="Glyco_hydro_1"/>
    <property type="match status" value="1"/>
</dbReference>
<evidence type="ECO:0000256" key="4">
    <source>
        <dbReference type="RuleBase" id="RU003690"/>
    </source>
</evidence>
<accession>A0AAV4ILM0</accession>
<evidence type="ECO:0000256" key="2">
    <source>
        <dbReference type="ARBA" id="ARBA00022801"/>
    </source>
</evidence>
<dbReference type="PANTHER" id="PTHR10353">
    <property type="entry name" value="GLYCOSYL HYDROLASE"/>
    <property type="match status" value="1"/>
</dbReference>
<sequence>MVMRPCENVTQADWLKVNPWGLRNILRWARDHYNNPPIFITESGRPDDADLNDDGRIYYYNNYINEVLKAIKLDNVDVRGYTAWSLMDNLEWTSGYYAKFGLYSVDFSSPNRTRTPRASAEFYRLLISNHGFPKP</sequence>
<comment type="caution">
    <text evidence="5">The sequence shown here is derived from an EMBL/GenBank/DDBJ whole genome shotgun (WGS) entry which is preliminary data.</text>
</comment>
<evidence type="ECO:0000313" key="6">
    <source>
        <dbReference type="Proteomes" id="UP000762676"/>
    </source>
</evidence>
<protein>
    <submittedName>
        <fullName evidence="5">Lactase-phlorizin hydrolase</fullName>
    </submittedName>
</protein>
<dbReference type="SUPFAM" id="SSF51445">
    <property type="entry name" value="(Trans)glycosidases"/>
    <property type="match status" value="1"/>
</dbReference>
<keyword evidence="2 5" id="KW-0378">Hydrolase</keyword>
<dbReference type="PRINTS" id="PR00131">
    <property type="entry name" value="GLHYDRLASE1"/>
</dbReference>
<evidence type="ECO:0000313" key="5">
    <source>
        <dbReference type="EMBL" id="GFS11414.1"/>
    </source>
</evidence>
<dbReference type="AlphaFoldDB" id="A0AAV4ILM0"/>
<reference evidence="5 6" key="1">
    <citation type="journal article" date="2021" name="Elife">
        <title>Chloroplast acquisition without the gene transfer in kleptoplastic sea slugs, Plakobranchus ocellatus.</title>
        <authorList>
            <person name="Maeda T."/>
            <person name="Takahashi S."/>
            <person name="Yoshida T."/>
            <person name="Shimamura S."/>
            <person name="Takaki Y."/>
            <person name="Nagai Y."/>
            <person name="Toyoda A."/>
            <person name="Suzuki Y."/>
            <person name="Arimoto A."/>
            <person name="Ishii H."/>
            <person name="Satoh N."/>
            <person name="Nishiyama T."/>
            <person name="Hasebe M."/>
            <person name="Maruyama T."/>
            <person name="Minagawa J."/>
            <person name="Obokata J."/>
            <person name="Shigenobu S."/>
        </authorList>
    </citation>
    <scope>NUCLEOTIDE SEQUENCE [LARGE SCALE GENOMIC DNA]</scope>
</reference>
<dbReference type="GO" id="GO:0005975">
    <property type="term" value="P:carbohydrate metabolic process"/>
    <property type="evidence" value="ECO:0007669"/>
    <property type="project" value="InterPro"/>
</dbReference>
<dbReference type="InterPro" id="IPR017853">
    <property type="entry name" value="GH"/>
</dbReference>